<dbReference type="SUPFAM" id="SSF48403">
    <property type="entry name" value="Ankyrin repeat"/>
    <property type="match status" value="1"/>
</dbReference>
<reference evidence="1 2" key="1">
    <citation type="submission" date="2024-04" db="EMBL/GenBank/DDBJ databases">
        <title>Tritrichomonas musculus Genome.</title>
        <authorList>
            <person name="Alves-Ferreira E."/>
            <person name="Grigg M."/>
            <person name="Lorenzi H."/>
            <person name="Galac M."/>
        </authorList>
    </citation>
    <scope>NUCLEOTIDE SEQUENCE [LARGE SCALE GENOMIC DNA]</scope>
    <source>
        <strain evidence="1 2">EAF2021</strain>
    </source>
</reference>
<protein>
    <recommendedName>
        <fullName evidence="3">DUF3447 domain-containing protein</fullName>
    </recommendedName>
</protein>
<dbReference type="InterPro" id="IPR036770">
    <property type="entry name" value="Ankyrin_rpt-contain_sf"/>
</dbReference>
<accession>A0ABR2KHQ0</accession>
<organism evidence="1 2">
    <name type="scientific">Tritrichomonas musculus</name>
    <dbReference type="NCBI Taxonomy" id="1915356"/>
    <lineage>
        <taxon>Eukaryota</taxon>
        <taxon>Metamonada</taxon>
        <taxon>Parabasalia</taxon>
        <taxon>Tritrichomonadida</taxon>
        <taxon>Tritrichomonadidae</taxon>
        <taxon>Tritrichomonas</taxon>
    </lineage>
</organism>
<sequence>MISFSSNICKCSFIYNLQKRGLIEKEKIIEKISESIEYYKNSRVCYLKDSKTDNLLIWFLPEIYEINLIFFQTDFYNFVFTKKNFTKVFVPDKIDAYKEIRDSGEPDDEVTKALRNDDLDSFQQLVSSNLKHYLNSYVPFNMFENYVENGKTSYINYADDYGSIKCFKYLLLNHFEIDKLTFNYAIYGCNIEIIKIVEQKEVEDGQTIKNHQNNLFDWIYETKSPPNIKNDIKVHFLVCASIASGNAHALIELINQGYDFTDNPSFCYDFLRVASRNGFYQMTKLLFILMQVKMEFIKGSLTSCFEPIAPFDIRIKENNNICKLLQRIPSFDTSIQIENYPIESNSYYFESAFIYENISIFILFESLMNQADFENIIKSYTKNDLHFFEEIIKSGFKMKQSFVSKILSYSLMQKDCYLFNHIIDEFKKNTPDFFEVYNLDYEILEIAF</sequence>
<gene>
    <name evidence="1" type="ORF">M9Y10_035378</name>
</gene>
<evidence type="ECO:0000313" key="2">
    <source>
        <dbReference type="Proteomes" id="UP001470230"/>
    </source>
</evidence>
<dbReference type="Proteomes" id="UP001470230">
    <property type="component" value="Unassembled WGS sequence"/>
</dbReference>
<evidence type="ECO:0008006" key="3">
    <source>
        <dbReference type="Google" id="ProtNLM"/>
    </source>
</evidence>
<proteinExistence type="predicted"/>
<dbReference type="PANTHER" id="PTHR24159">
    <property type="match status" value="1"/>
</dbReference>
<dbReference type="EMBL" id="JAPFFF010000005">
    <property type="protein sequence ID" value="KAK8890599.1"/>
    <property type="molecule type" value="Genomic_DNA"/>
</dbReference>
<keyword evidence="2" id="KW-1185">Reference proteome</keyword>
<comment type="caution">
    <text evidence="1">The sequence shown here is derived from an EMBL/GenBank/DDBJ whole genome shotgun (WGS) entry which is preliminary data.</text>
</comment>
<dbReference type="PANTHER" id="PTHR24159:SF5">
    <property type="entry name" value="ANK_REP_REGION DOMAIN-CONTAINING PROTEIN"/>
    <property type="match status" value="1"/>
</dbReference>
<name>A0ABR2KHQ0_9EUKA</name>
<evidence type="ECO:0000313" key="1">
    <source>
        <dbReference type="EMBL" id="KAK8890599.1"/>
    </source>
</evidence>